<dbReference type="InterPro" id="IPR029063">
    <property type="entry name" value="SAM-dependent_MTases_sf"/>
</dbReference>
<reference evidence="1 2" key="1">
    <citation type="journal article" date="2016" name="Nat. Commun.">
        <title>Thousands of microbial genomes shed light on interconnected biogeochemical processes in an aquifer system.</title>
        <authorList>
            <person name="Anantharaman K."/>
            <person name="Brown C.T."/>
            <person name="Hug L.A."/>
            <person name="Sharon I."/>
            <person name="Castelle C.J."/>
            <person name="Probst A.J."/>
            <person name="Thomas B.C."/>
            <person name="Singh A."/>
            <person name="Wilkins M.J."/>
            <person name="Karaoz U."/>
            <person name="Brodie E.L."/>
            <person name="Williams K.H."/>
            <person name="Hubbard S.S."/>
            <person name="Banfield J.F."/>
        </authorList>
    </citation>
    <scope>NUCLEOTIDE SEQUENCE [LARGE SCALE GENOMIC DNA]</scope>
</reference>
<protein>
    <submittedName>
        <fullName evidence="1">Uncharacterized protein</fullName>
    </submittedName>
</protein>
<comment type="caution">
    <text evidence="1">The sequence shown here is derived from an EMBL/GenBank/DDBJ whole genome shotgun (WGS) entry which is preliminary data.</text>
</comment>
<sequence>MAVIIDARPASTLKSNLKGDKLGMPDWSNHFGRELFADSSVPTIKTALRVADYQPGPITLVGLGACRSFYERTVARHLQRAGWSPRVFVSDLQEGALQEVPHEAFPVYRVLSDSTRLPLADGEKRNGQVVVLSRAVEHYLSREGQRGLITEAARVLKPGELYLPQISSGSPETLRAFELGLKTIAGKEERFLTVDDYKNLLCEVAERSGGALFEVLGVGYAEPQPRTTLELARRYMTPWFVRLNYGKFDRCEAVLMEAQASMAVGEREELRERVAKGQLDRDSALALLDYGNQRRRVYQPFKNIFQAAVSDSARGKTFSAGDGLTFESDGSPTITLTYPIPILRRTHHDPL</sequence>
<dbReference type="AlphaFoldDB" id="A0A1F5KIB0"/>
<accession>A0A1F5KIB0</accession>
<evidence type="ECO:0000313" key="2">
    <source>
        <dbReference type="Proteomes" id="UP000177328"/>
    </source>
</evidence>
<proteinExistence type="predicted"/>
<dbReference type="EMBL" id="MFDD01000007">
    <property type="protein sequence ID" value="OGE40652.1"/>
    <property type="molecule type" value="Genomic_DNA"/>
</dbReference>
<organism evidence="1 2">
    <name type="scientific">Candidatus Daviesbacteria bacterium RIFCSPHIGHO2_02_FULL_43_12</name>
    <dbReference type="NCBI Taxonomy" id="1797776"/>
    <lineage>
        <taxon>Bacteria</taxon>
        <taxon>Candidatus Daviesiibacteriota</taxon>
    </lineage>
</organism>
<dbReference type="Gene3D" id="3.40.50.150">
    <property type="entry name" value="Vaccinia Virus protein VP39"/>
    <property type="match status" value="1"/>
</dbReference>
<name>A0A1F5KIB0_9BACT</name>
<evidence type="ECO:0000313" key="1">
    <source>
        <dbReference type="EMBL" id="OGE40652.1"/>
    </source>
</evidence>
<dbReference type="Proteomes" id="UP000177328">
    <property type="component" value="Unassembled WGS sequence"/>
</dbReference>
<gene>
    <name evidence="1" type="ORF">A3D25_05845</name>
</gene>
<dbReference type="SUPFAM" id="SSF53335">
    <property type="entry name" value="S-adenosyl-L-methionine-dependent methyltransferases"/>
    <property type="match status" value="1"/>
</dbReference>